<dbReference type="EMBL" id="CP002536">
    <property type="protein sequence ID" value="ADY25721.1"/>
    <property type="molecule type" value="Genomic_DNA"/>
</dbReference>
<dbReference type="InterPro" id="IPR007685">
    <property type="entry name" value="RelA_SpoT"/>
</dbReference>
<dbReference type="FunFam" id="1.10.3210.10:FF:000001">
    <property type="entry name" value="GTP pyrophosphokinase RelA"/>
    <property type="match status" value="1"/>
</dbReference>
<evidence type="ECO:0000313" key="6">
    <source>
        <dbReference type="EMBL" id="ADY25721.1"/>
    </source>
</evidence>
<dbReference type="EC" id="2.7.6.5" evidence="6"/>
<dbReference type="Gene3D" id="3.30.70.260">
    <property type="match status" value="1"/>
</dbReference>
<dbReference type="Gene3D" id="3.30.460.10">
    <property type="entry name" value="Beta Polymerase, domain 2"/>
    <property type="match status" value="1"/>
</dbReference>
<dbReference type="GO" id="GO:0015969">
    <property type="term" value="P:guanosine tetraphosphate metabolic process"/>
    <property type="evidence" value="ECO:0007669"/>
    <property type="project" value="InterPro"/>
</dbReference>
<name>F0RKN1_DEIPM</name>
<dbReference type="STRING" id="693977.Deipr_0559"/>
<organism evidence="6 7">
    <name type="scientific">Deinococcus proteolyticus (strain ATCC 35074 / DSM 20540 / JCM 6276 / NBRC 101906 / NCIMB 13154 / VKM Ac-1939 / CCM 2703 / MRP)</name>
    <dbReference type="NCBI Taxonomy" id="693977"/>
    <lineage>
        <taxon>Bacteria</taxon>
        <taxon>Thermotogati</taxon>
        <taxon>Deinococcota</taxon>
        <taxon>Deinococci</taxon>
        <taxon>Deinococcales</taxon>
        <taxon>Deinococcaceae</taxon>
        <taxon>Deinococcus</taxon>
    </lineage>
</organism>
<dbReference type="Pfam" id="PF13328">
    <property type="entry name" value="HD_4"/>
    <property type="match status" value="1"/>
</dbReference>
<protein>
    <submittedName>
        <fullName evidence="6">(P)ppGpp synthetase I, SpoT/RelA</fullName>
        <ecNumber evidence="6">2.7.6.5</ecNumber>
    </submittedName>
</protein>
<evidence type="ECO:0000256" key="2">
    <source>
        <dbReference type="SAM" id="MobiDB-lite"/>
    </source>
</evidence>
<dbReference type="InterPro" id="IPR006674">
    <property type="entry name" value="HD_domain"/>
</dbReference>
<dbReference type="SMART" id="SM00471">
    <property type="entry name" value="HDc"/>
    <property type="match status" value="1"/>
</dbReference>
<dbReference type="InterPro" id="IPR003607">
    <property type="entry name" value="HD/PDEase_dom"/>
</dbReference>
<evidence type="ECO:0000259" key="3">
    <source>
        <dbReference type="PROSITE" id="PS51671"/>
    </source>
</evidence>
<dbReference type="InterPro" id="IPR012675">
    <property type="entry name" value="Beta-grasp_dom_sf"/>
</dbReference>
<dbReference type="Proteomes" id="UP000007718">
    <property type="component" value="Chromosome"/>
</dbReference>
<dbReference type="GO" id="GO:0008728">
    <property type="term" value="F:GTP diphosphokinase activity"/>
    <property type="evidence" value="ECO:0007669"/>
    <property type="project" value="UniProtKB-EC"/>
</dbReference>
<reference evidence="6 7" key="2">
    <citation type="journal article" date="2012" name="Stand. Genomic Sci.">
        <title>Complete genome sequence of the orange-red pigmented, radioresistant Deinococcus proteolyticus type strain (MRP(T)).</title>
        <authorList>
            <person name="Copeland A."/>
            <person name="Zeytun A."/>
            <person name="Yassawong M."/>
            <person name="Nolan M."/>
            <person name="Lucas S."/>
            <person name="Hammon N."/>
            <person name="Deshpande S."/>
            <person name="Cheng J.F."/>
            <person name="Han C."/>
            <person name="Tapia R."/>
            <person name="Goodwin L.A."/>
            <person name="Pitluck S."/>
            <person name="Mavromatis K."/>
            <person name="Liolios K."/>
            <person name="Pagani I."/>
            <person name="Ivanova N."/>
            <person name="Mikhailova N."/>
            <person name="Pati A."/>
            <person name="Chen A."/>
            <person name="Palaniappan K."/>
            <person name="Land M."/>
            <person name="Hauser L."/>
            <person name="Jeffries C.D."/>
            <person name="Brambilla E.M."/>
            <person name="Rohde M."/>
            <person name="Sikorski J."/>
            <person name="Pukall R."/>
            <person name="Goker M."/>
            <person name="Detter J.C."/>
            <person name="Woyke T."/>
            <person name="Bristow J."/>
            <person name="Eisen J.A."/>
            <person name="Markowitz V."/>
            <person name="Hugenholtz P."/>
            <person name="Kyrpides N.C."/>
            <person name="Klenk H.P."/>
            <person name="Lapidus A."/>
        </authorList>
    </citation>
    <scope>NUCLEOTIDE SEQUENCE [LARGE SCALE GENOMIC DNA]</scope>
    <source>
        <strain evidence="7">ATCC 35074 / DSM 20540 / JCM 6276 / NBRC 101906 / NCIMB 13154 / VKM Ac-1939 / CCM 2703 / MRP</strain>
    </source>
</reference>
<reference evidence="7" key="1">
    <citation type="submission" date="2011-02" db="EMBL/GenBank/DDBJ databases">
        <title>The complete sequence of chromosome of Deinococcus proteolyticus DSM 20540.</title>
        <authorList>
            <consortium name="US DOE Joint Genome Institute (JGI-PGF)"/>
            <person name="Lucas S."/>
            <person name="Copeland A."/>
            <person name="Lapidus A."/>
            <person name="Bruce D."/>
            <person name="Goodwin L."/>
            <person name="Pitluck S."/>
            <person name="Kyrpides N."/>
            <person name="Mavromatis K."/>
            <person name="Pagani I."/>
            <person name="Ivanova N."/>
            <person name="Ovchinnikova G."/>
            <person name="Zeytun A."/>
            <person name="Detter J.C."/>
            <person name="Han C."/>
            <person name="Land M."/>
            <person name="Hauser L."/>
            <person name="Markowitz V."/>
            <person name="Cheng J.-F."/>
            <person name="Hugenholtz P."/>
            <person name="Woyke T."/>
            <person name="Wu D."/>
            <person name="Pukall R."/>
            <person name="Steenblock K."/>
            <person name="Brambilla E."/>
            <person name="Klenk H.-P."/>
            <person name="Eisen J.A."/>
        </authorList>
    </citation>
    <scope>NUCLEOTIDE SEQUENCE [LARGE SCALE GENOMIC DNA]</scope>
    <source>
        <strain evidence="7">ATCC 35074 / DSM 20540 / JCM 6276 / NBRC 101906 / NCIMB 13154 / VKM Ac-1939 / CCM 2703 / MRP</strain>
    </source>
</reference>
<dbReference type="CDD" id="cd00077">
    <property type="entry name" value="HDc"/>
    <property type="match status" value="1"/>
</dbReference>
<dbReference type="CDD" id="cd05399">
    <property type="entry name" value="NT_Rel-Spo_like"/>
    <property type="match status" value="1"/>
</dbReference>
<gene>
    <name evidence="6" type="ordered locus">Deipr_0559</name>
</gene>
<dbReference type="FunFam" id="3.10.20.30:FF:000002">
    <property type="entry name" value="GTP pyrophosphokinase (RelA/SpoT)"/>
    <property type="match status" value="1"/>
</dbReference>
<feature type="region of interest" description="Disordered" evidence="2">
    <location>
        <begin position="590"/>
        <end position="612"/>
    </location>
</feature>
<dbReference type="KEGG" id="dpt:Deipr_0559"/>
<dbReference type="SUPFAM" id="SSF81301">
    <property type="entry name" value="Nucleotidyltransferase"/>
    <property type="match status" value="1"/>
</dbReference>
<dbReference type="InterPro" id="IPR004095">
    <property type="entry name" value="TGS"/>
</dbReference>
<dbReference type="eggNOG" id="COG0317">
    <property type="taxonomic scope" value="Bacteria"/>
</dbReference>
<dbReference type="Gene3D" id="3.10.20.30">
    <property type="match status" value="1"/>
</dbReference>
<dbReference type="InterPro" id="IPR002912">
    <property type="entry name" value="ACT_dom"/>
</dbReference>
<evidence type="ECO:0000259" key="5">
    <source>
        <dbReference type="PROSITE" id="PS51880"/>
    </source>
</evidence>
<dbReference type="Pfam" id="PF02824">
    <property type="entry name" value="TGS"/>
    <property type="match status" value="1"/>
</dbReference>
<keyword evidence="7" id="KW-1185">Reference proteome</keyword>
<dbReference type="SMART" id="SM00954">
    <property type="entry name" value="RelA_SpoT"/>
    <property type="match status" value="1"/>
</dbReference>
<feature type="domain" description="ACT" evidence="3">
    <location>
        <begin position="682"/>
        <end position="756"/>
    </location>
</feature>
<feature type="domain" description="HD" evidence="4">
    <location>
        <begin position="48"/>
        <end position="157"/>
    </location>
</feature>
<dbReference type="PROSITE" id="PS51831">
    <property type="entry name" value="HD"/>
    <property type="match status" value="1"/>
</dbReference>
<dbReference type="InterPro" id="IPR043519">
    <property type="entry name" value="NT_sf"/>
</dbReference>
<evidence type="ECO:0000313" key="7">
    <source>
        <dbReference type="Proteomes" id="UP000007718"/>
    </source>
</evidence>
<dbReference type="InterPro" id="IPR012676">
    <property type="entry name" value="TGS-like"/>
</dbReference>
<dbReference type="Gene3D" id="1.10.3210.10">
    <property type="entry name" value="Hypothetical protein af1432"/>
    <property type="match status" value="1"/>
</dbReference>
<evidence type="ECO:0000256" key="1">
    <source>
        <dbReference type="ARBA" id="ARBA00007476"/>
    </source>
</evidence>
<dbReference type="PROSITE" id="PS51880">
    <property type="entry name" value="TGS"/>
    <property type="match status" value="1"/>
</dbReference>
<dbReference type="InterPro" id="IPR033655">
    <property type="entry name" value="TGS_RelA/SpoT"/>
</dbReference>
<sequence length="764" mass="86202">MLRNVHGMEHLRGLVAERPEAERDLIERAYDFAREAHAGVVRKSGEEYITHPVAVATILAELGMDTTSIAAGLLHDTVEDVDGVTFEVITAQFGPEVSRIVEGETKVSKLSKAGSQTAEVSDDGRDMQAENLRQMLIAMTDDLRIIVVKLADRLHNMRTMDAMPPEKQKRISRETMEVFAPLAHRLGIGQVKWELEDLSFRYLYPEEYAELRSRLRMQLDERDGIVKQAEESLRSALEDDLELPDWVAAIDISGRSKHLWSIFGKMRREGKALEQIFDLMALRVILTPRRVEAREGTDPERLARAEEMREKRICYHTISIVHSLWTPLPGRFKDYIAVPKPNGYQSLHTTVIGKSGQPIEIQIRSSRMHEVAEYGVAAHWMYKQGGQLNQRERDQWIDQLRELQNEVGDATEYMDTVKNDFLSQRVRVFTPKGLAISLTAGSTPVDFAYHIHTRIGETMVGARVNGKIVPLSQKLQNGDMVEILTSKNGKPSKDWLNFAGTRSARTKIRYFFRQDERLGALAHGQQMLERYLRKRQLPVRKLMSVKKLEDAAQKLAGSRNPDELFLALHAGKVTTAQAARTLDPALAVKKGTAAPEQPPRSQGRPESGPPTVYVDGMSTATKLSQCCQPIRGDQIMGYLTRGRGVSIHRIDCPNMIRLLADEPERCVSASWNTRSEERFEVNLDVMAPDRDGLLADILGILARNRQSPLRFEAFVDAGEAAHICLRLGFGSNPEMNSLLEELRTVRGVEEIRRTRGFGQTALYE</sequence>
<dbReference type="PANTHER" id="PTHR43061">
    <property type="entry name" value="GTP DIPHOSPHOKINASE RSH1, CHLOROPLASTIC-RELATED"/>
    <property type="match status" value="1"/>
</dbReference>
<dbReference type="PANTHER" id="PTHR43061:SF1">
    <property type="entry name" value="GTP DIPHOSPHOKINASE RSH1, CHLOROPLASTIC-RELATED"/>
    <property type="match status" value="1"/>
</dbReference>
<dbReference type="SUPFAM" id="SSF109604">
    <property type="entry name" value="HD-domain/PDEase-like"/>
    <property type="match status" value="1"/>
</dbReference>
<dbReference type="HOGENOM" id="CLU_012300_3_0_0"/>
<dbReference type="SUPFAM" id="SSF81271">
    <property type="entry name" value="TGS-like"/>
    <property type="match status" value="1"/>
</dbReference>
<feature type="domain" description="TGS" evidence="5">
    <location>
        <begin position="424"/>
        <end position="485"/>
    </location>
</feature>
<dbReference type="PROSITE" id="PS51671">
    <property type="entry name" value="ACT"/>
    <property type="match status" value="1"/>
</dbReference>
<proteinExistence type="inferred from homology"/>
<dbReference type="Pfam" id="PF04607">
    <property type="entry name" value="RelA_SpoT"/>
    <property type="match status" value="1"/>
</dbReference>
<keyword evidence="6" id="KW-0808">Transferase</keyword>
<dbReference type="CDD" id="cd01668">
    <property type="entry name" value="TGS_RSH"/>
    <property type="match status" value="1"/>
</dbReference>
<comment type="similarity">
    <text evidence="1">Belongs to the RelA/SpoT family.</text>
</comment>
<evidence type="ECO:0000259" key="4">
    <source>
        <dbReference type="PROSITE" id="PS51831"/>
    </source>
</evidence>
<dbReference type="Pfam" id="PF13291">
    <property type="entry name" value="ACT_4"/>
    <property type="match status" value="1"/>
</dbReference>
<accession>F0RKN1</accession>
<dbReference type="AlphaFoldDB" id="F0RKN1"/>